<reference evidence="3" key="1">
    <citation type="journal article" date="2019" name="G3 (Bethesda)">
        <title>Genome Assemblies of Two Rare Opportunistic Yeast Pathogens: Diutina rugosa (syn. Candida rugosa) and Trichomonascus ciferrii (syn. Candida ciferrii).</title>
        <authorList>
            <person name="Mixao V."/>
            <person name="Saus E."/>
            <person name="Hansen A.P."/>
            <person name="Lass-Florl C."/>
            <person name="Gabaldon T."/>
        </authorList>
    </citation>
    <scope>NUCLEOTIDE SEQUENCE</scope>
    <source>
        <strain evidence="3">CBS 4856</strain>
    </source>
</reference>
<dbReference type="PANTHER" id="PTHR20923">
    <property type="entry name" value="BAT4 PROTEIN-RELATED"/>
    <property type="match status" value="1"/>
</dbReference>
<dbReference type="EMBL" id="SWFS01000439">
    <property type="protein sequence ID" value="KAA8903631.1"/>
    <property type="molecule type" value="Genomic_DNA"/>
</dbReference>
<accession>A0A642UR17</accession>
<gene>
    <name evidence="3" type="ORF">TRICI_005668</name>
</gene>
<dbReference type="AlphaFoldDB" id="A0A642UR17"/>
<dbReference type="Proteomes" id="UP000761534">
    <property type="component" value="Unassembled WGS sequence"/>
</dbReference>
<dbReference type="PROSITE" id="PS50174">
    <property type="entry name" value="G_PATCH"/>
    <property type="match status" value="1"/>
</dbReference>
<evidence type="ECO:0000313" key="3">
    <source>
        <dbReference type="EMBL" id="KAA8903631.1"/>
    </source>
</evidence>
<dbReference type="GO" id="GO:0003676">
    <property type="term" value="F:nucleic acid binding"/>
    <property type="evidence" value="ECO:0007669"/>
    <property type="project" value="InterPro"/>
</dbReference>
<dbReference type="InterPro" id="IPR039146">
    <property type="entry name" value="GPANK1"/>
</dbReference>
<evidence type="ECO:0000259" key="2">
    <source>
        <dbReference type="PROSITE" id="PS50174"/>
    </source>
</evidence>
<protein>
    <recommendedName>
        <fullName evidence="2">G-patch domain-containing protein</fullName>
    </recommendedName>
</protein>
<feature type="domain" description="G-patch" evidence="2">
    <location>
        <begin position="133"/>
        <end position="182"/>
    </location>
</feature>
<name>A0A642UR17_9ASCO</name>
<keyword evidence="4" id="KW-1185">Reference proteome</keyword>
<feature type="compositionally biased region" description="Basic and acidic residues" evidence="1">
    <location>
        <begin position="157"/>
        <end position="175"/>
    </location>
</feature>
<comment type="caution">
    <text evidence="3">The sequence shown here is derived from an EMBL/GenBank/DDBJ whole genome shotgun (WGS) entry which is preliminary data.</text>
</comment>
<dbReference type="InterPro" id="IPR000467">
    <property type="entry name" value="G_patch_dom"/>
</dbReference>
<feature type="region of interest" description="Disordered" evidence="1">
    <location>
        <begin position="152"/>
        <end position="207"/>
    </location>
</feature>
<proteinExistence type="predicted"/>
<dbReference type="VEuPathDB" id="FungiDB:TRICI_005668"/>
<dbReference type="OrthoDB" id="20282at2759"/>
<sequence>MGQKINLFDLRHTQFMSTRERTLSQLQSVRPVSHGLYKQRIEFHKASDGSSQIKEGGGADVSESGDGRGVASFYKSLVSTTDDDDLGSDTDDLEWCSTCQSQIIDRDRHQLSTVHVSATHHSEAPARPLIFGPHHSGYKYLIRHGWSPLSKRGLGAKGREGSRDPISVYKKDDRSGIGAQPAIPTAKPKAKVQKTMTAKESRSHYLKVQQKRKKIAFELLN</sequence>
<organism evidence="3 4">
    <name type="scientific">Trichomonascus ciferrii</name>
    <dbReference type="NCBI Taxonomy" id="44093"/>
    <lineage>
        <taxon>Eukaryota</taxon>
        <taxon>Fungi</taxon>
        <taxon>Dikarya</taxon>
        <taxon>Ascomycota</taxon>
        <taxon>Saccharomycotina</taxon>
        <taxon>Dipodascomycetes</taxon>
        <taxon>Dipodascales</taxon>
        <taxon>Trichomonascaceae</taxon>
        <taxon>Trichomonascus</taxon>
        <taxon>Trichomonascus ciferrii complex</taxon>
    </lineage>
</organism>
<dbReference type="Pfam" id="PF01585">
    <property type="entry name" value="G-patch"/>
    <property type="match status" value="1"/>
</dbReference>
<evidence type="ECO:0000313" key="4">
    <source>
        <dbReference type="Proteomes" id="UP000761534"/>
    </source>
</evidence>
<dbReference type="PANTHER" id="PTHR20923:SF1">
    <property type="entry name" value="G PATCH DOMAIN AND ANKYRIN REPEAT-CONTAINING PROTEIN 1"/>
    <property type="match status" value="1"/>
</dbReference>
<evidence type="ECO:0000256" key="1">
    <source>
        <dbReference type="SAM" id="MobiDB-lite"/>
    </source>
</evidence>